<gene>
    <name evidence="6" type="ORF">BCR33DRAFT_715203</name>
</gene>
<dbReference type="AlphaFoldDB" id="A0A1Y2CIN0"/>
<dbReference type="OrthoDB" id="7933078at2759"/>
<dbReference type="PANTHER" id="PTHR23291:SF50">
    <property type="entry name" value="PROTEIN LIFEGUARD 4"/>
    <property type="match status" value="1"/>
</dbReference>
<evidence type="ECO:0000313" key="7">
    <source>
        <dbReference type="Proteomes" id="UP000193642"/>
    </source>
</evidence>
<keyword evidence="7" id="KW-1185">Reference proteome</keyword>
<keyword evidence="2 5" id="KW-0812">Transmembrane</keyword>
<evidence type="ECO:0000313" key="6">
    <source>
        <dbReference type="EMBL" id="ORY46757.1"/>
    </source>
</evidence>
<evidence type="ECO:0000256" key="5">
    <source>
        <dbReference type="RuleBase" id="RU004379"/>
    </source>
</evidence>
<dbReference type="Pfam" id="PF01027">
    <property type="entry name" value="Bax1-I"/>
    <property type="match status" value="1"/>
</dbReference>
<feature type="transmembrane region" description="Helical" evidence="5">
    <location>
        <begin position="99"/>
        <end position="119"/>
    </location>
</feature>
<dbReference type="EMBL" id="MCGO01000015">
    <property type="protein sequence ID" value="ORY46757.1"/>
    <property type="molecule type" value="Genomic_DNA"/>
</dbReference>
<evidence type="ECO:0000256" key="1">
    <source>
        <dbReference type="ARBA" id="ARBA00004141"/>
    </source>
</evidence>
<comment type="similarity">
    <text evidence="5">Belongs to the BI1 family.</text>
</comment>
<name>A0A1Y2CIN0_9FUNG</name>
<dbReference type="PANTHER" id="PTHR23291">
    <property type="entry name" value="BAX INHIBITOR-RELATED"/>
    <property type="match status" value="1"/>
</dbReference>
<dbReference type="Proteomes" id="UP000193642">
    <property type="component" value="Unassembled WGS sequence"/>
</dbReference>
<sequence>MAFVRKVYAILSAQLGLTTIVAAFCMYNASVKAFVQSNETLLYLLAAFTLVEAYTVGVVCAFNNREIVLQATILTFCIFIGLTMFTLQSKMQFEGMQPFLFTSLVCLLFAPLSQLFFPYSHVLDLVYTIGGGLLFCGFIVFDTFMMFEKYTVDEYILAAVELYLDILNLFLRILKLLSNNND</sequence>
<organism evidence="6 7">
    <name type="scientific">Rhizoclosmatium globosum</name>
    <dbReference type="NCBI Taxonomy" id="329046"/>
    <lineage>
        <taxon>Eukaryota</taxon>
        <taxon>Fungi</taxon>
        <taxon>Fungi incertae sedis</taxon>
        <taxon>Chytridiomycota</taxon>
        <taxon>Chytridiomycota incertae sedis</taxon>
        <taxon>Chytridiomycetes</taxon>
        <taxon>Chytridiales</taxon>
        <taxon>Chytriomycetaceae</taxon>
        <taxon>Rhizoclosmatium</taxon>
    </lineage>
</organism>
<comment type="caution">
    <text evidence="6">The sequence shown here is derived from an EMBL/GenBank/DDBJ whole genome shotgun (WGS) entry which is preliminary data.</text>
</comment>
<protein>
    <submittedName>
        <fullName evidence="6">Uncharacterized protein</fullName>
    </submittedName>
</protein>
<evidence type="ECO:0000256" key="2">
    <source>
        <dbReference type="ARBA" id="ARBA00022692"/>
    </source>
</evidence>
<dbReference type="InterPro" id="IPR006214">
    <property type="entry name" value="Bax_inhibitor_1-related"/>
</dbReference>
<evidence type="ECO:0000256" key="3">
    <source>
        <dbReference type="ARBA" id="ARBA00022989"/>
    </source>
</evidence>
<feature type="transmembrane region" description="Helical" evidence="5">
    <location>
        <begin position="6"/>
        <end position="29"/>
    </location>
</feature>
<dbReference type="GO" id="GO:0016020">
    <property type="term" value="C:membrane"/>
    <property type="evidence" value="ECO:0007669"/>
    <property type="project" value="UniProtKB-SubCell"/>
</dbReference>
<feature type="transmembrane region" description="Helical" evidence="5">
    <location>
        <begin position="41"/>
        <end position="61"/>
    </location>
</feature>
<accession>A0A1Y2CIN0</accession>
<reference evidence="6 7" key="1">
    <citation type="submission" date="2016-07" db="EMBL/GenBank/DDBJ databases">
        <title>Pervasive Adenine N6-methylation of Active Genes in Fungi.</title>
        <authorList>
            <consortium name="DOE Joint Genome Institute"/>
            <person name="Mondo S.J."/>
            <person name="Dannebaum R.O."/>
            <person name="Kuo R.C."/>
            <person name="Labutti K."/>
            <person name="Haridas S."/>
            <person name="Kuo A."/>
            <person name="Salamov A."/>
            <person name="Ahrendt S.R."/>
            <person name="Lipzen A."/>
            <person name="Sullivan W."/>
            <person name="Andreopoulos W.B."/>
            <person name="Clum A."/>
            <person name="Lindquist E."/>
            <person name="Daum C."/>
            <person name="Ramamoorthy G.K."/>
            <person name="Gryganskyi A."/>
            <person name="Culley D."/>
            <person name="Magnuson J.K."/>
            <person name="James T.Y."/>
            <person name="O'Malley M.A."/>
            <person name="Stajich J.E."/>
            <person name="Spatafora J.W."/>
            <person name="Visel A."/>
            <person name="Grigoriev I.V."/>
        </authorList>
    </citation>
    <scope>NUCLEOTIDE SEQUENCE [LARGE SCALE GENOMIC DNA]</scope>
    <source>
        <strain evidence="6 7">JEL800</strain>
    </source>
</reference>
<keyword evidence="4 5" id="KW-0472">Membrane</keyword>
<feature type="transmembrane region" description="Helical" evidence="5">
    <location>
        <begin position="125"/>
        <end position="144"/>
    </location>
</feature>
<comment type="subcellular location">
    <subcellularLocation>
        <location evidence="1">Membrane</location>
        <topology evidence="1">Multi-pass membrane protein</topology>
    </subcellularLocation>
</comment>
<dbReference type="STRING" id="329046.A0A1Y2CIN0"/>
<evidence type="ECO:0000256" key="4">
    <source>
        <dbReference type="ARBA" id="ARBA00023136"/>
    </source>
</evidence>
<keyword evidence="3 5" id="KW-1133">Transmembrane helix</keyword>
<feature type="transmembrane region" description="Helical" evidence="5">
    <location>
        <begin position="67"/>
        <end position="87"/>
    </location>
</feature>
<proteinExistence type="inferred from homology"/>